<dbReference type="EMBL" id="CP146203">
    <property type="protein sequence ID" value="XBH22890.1"/>
    <property type="molecule type" value="Genomic_DNA"/>
</dbReference>
<name>A0AAU7E047_9MICO</name>
<dbReference type="InterPro" id="IPR036365">
    <property type="entry name" value="PGBD-like_sf"/>
</dbReference>
<evidence type="ECO:0000313" key="2">
    <source>
        <dbReference type="EMBL" id="XBH22890.1"/>
    </source>
</evidence>
<organism evidence="2">
    <name type="scientific">Jonesiaceae bacterium BS-20</name>
    <dbReference type="NCBI Taxonomy" id="3120821"/>
    <lineage>
        <taxon>Bacteria</taxon>
        <taxon>Bacillati</taxon>
        <taxon>Actinomycetota</taxon>
        <taxon>Actinomycetes</taxon>
        <taxon>Micrococcales</taxon>
        <taxon>Jonesiaceae</taxon>
    </lineage>
</organism>
<dbReference type="Gene3D" id="1.10.101.10">
    <property type="entry name" value="PGBD-like superfamily/PGBD"/>
    <property type="match status" value="1"/>
</dbReference>
<dbReference type="SUPFAM" id="SSF47090">
    <property type="entry name" value="PGBD-like"/>
    <property type="match status" value="1"/>
</dbReference>
<dbReference type="Pfam" id="PF01471">
    <property type="entry name" value="PG_binding_1"/>
    <property type="match status" value="1"/>
</dbReference>
<protein>
    <submittedName>
        <fullName evidence="2">Peptidoglycan-binding domain-containing protein</fullName>
    </submittedName>
</protein>
<accession>A0AAU7E047</accession>
<feature type="domain" description="Peptidoglycan binding-like" evidence="1">
    <location>
        <begin position="118"/>
        <end position="164"/>
    </location>
</feature>
<dbReference type="InterPro" id="IPR002477">
    <property type="entry name" value="Peptidoglycan-bd-like"/>
</dbReference>
<proteinExistence type="predicted"/>
<gene>
    <name evidence="2" type="ORF">V5R04_06665</name>
</gene>
<sequence length="336" mass="35218">MRWVTIVALFACGGGVALGALLFPPQAPDAVTETVQTYEVQPVARSYDDARNEAVTLAVQPDQDVFGAAVTGVITDVNCRLGQPIASGEVLYRVGNSPVVGLTTKVPFWRDFSAGVKGVDVESLQEELERLGYSVSKSAVVDSQTRKAVGELQVASGMKRTGVLKLESIVWVPQGSEPVNACHLVPGALVSAGDKVVTLQGALSSVTVPPAGDIAEEDNARVAVFEEVTAEVPKDGNITDPAFLLEITQSSKFQRWLGEQTEPFTVATRFAQPFETIGVPPGAVLTVTDVLGCVVSDGQTVSVSIVNSELGTVFVIPKIPVATVTVPAVETGLQCG</sequence>
<dbReference type="InterPro" id="IPR036366">
    <property type="entry name" value="PGBDSf"/>
</dbReference>
<evidence type="ECO:0000259" key="1">
    <source>
        <dbReference type="Pfam" id="PF01471"/>
    </source>
</evidence>
<reference evidence="2" key="1">
    <citation type="submission" date="2024-02" db="EMBL/GenBank/DDBJ databases">
        <title>Tomenella chthoni gen. nov. sp. nov., a member of the family Jonesiaceae isolated from bat guano.</title>
        <authorList>
            <person name="Miller S.L."/>
            <person name="King J."/>
            <person name="Sankaranarayanan K."/>
            <person name="Lawson P.A."/>
        </authorList>
    </citation>
    <scope>NUCLEOTIDE SEQUENCE</scope>
    <source>
        <strain evidence="2">BS-20</strain>
    </source>
</reference>
<dbReference type="AlphaFoldDB" id="A0AAU7E047"/>